<keyword evidence="5 7" id="KW-1133">Transmembrane helix</keyword>
<feature type="transmembrane region" description="Helical" evidence="7">
    <location>
        <begin position="238"/>
        <end position="259"/>
    </location>
</feature>
<dbReference type="InterPro" id="IPR001958">
    <property type="entry name" value="Tet-R_TetA/multi-R_MdtG-like"/>
</dbReference>
<dbReference type="CDD" id="cd17325">
    <property type="entry name" value="MFS_MdtG_SLC18_like"/>
    <property type="match status" value="1"/>
</dbReference>
<feature type="transmembrane region" description="Helical" evidence="7">
    <location>
        <begin position="7"/>
        <end position="29"/>
    </location>
</feature>
<evidence type="ECO:0000256" key="3">
    <source>
        <dbReference type="ARBA" id="ARBA00022475"/>
    </source>
</evidence>
<evidence type="ECO:0000256" key="5">
    <source>
        <dbReference type="ARBA" id="ARBA00022989"/>
    </source>
</evidence>
<feature type="transmembrane region" description="Helical" evidence="7">
    <location>
        <begin position="162"/>
        <end position="181"/>
    </location>
</feature>
<sequence length="394" mass="40569">MKVDHRIFEVLFISVFAAMLGLGIVGPLLPIYAENLGASGLWIGIIFSGFAAARAIFMPIVGRLSDESGRKKFIVLGLFAYAALSLGYVTAGSVYSLTAVRFLHGIASAMVVPIAMAYIGDLSRKGEEGTLMAKFQVSFFLGLGSGPLLGGVLNDAFGFSSAFYAMAALSALAFLVVVVFLPETGGRSSRGKGERISYRGVLGHPAVPAVLAFTALNAMVRGLLLVFMPLFAPDISVVPGQVGLILTVSIFMMAIFQVPLGRMADRGRADVMILGGSVVSAASLALIPAAASFWDLFLVASVNGLGSACMMPALMALTVKLGKKIGMGTSMGAYNTAMSLGMIAAPLLGGLVMDLSTIDAVFILGGVGGIGATIAIYISTMRALGSVAAQGPSS</sequence>
<evidence type="ECO:0000256" key="2">
    <source>
        <dbReference type="ARBA" id="ARBA00022448"/>
    </source>
</evidence>
<dbReference type="InterPro" id="IPR036259">
    <property type="entry name" value="MFS_trans_sf"/>
</dbReference>
<dbReference type="RefSeq" id="WP_316967782.1">
    <property type="nucleotide sequence ID" value="NZ_JARFPL010000001.1"/>
</dbReference>
<feature type="transmembrane region" description="Helical" evidence="7">
    <location>
        <begin position="131"/>
        <end position="150"/>
    </location>
</feature>
<dbReference type="PANTHER" id="PTHR43414">
    <property type="entry name" value="MULTIDRUG RESISTANCE PROTEIN MDTG"/>
    <property type="match status" value="1"/>
</dbReference>
<dbReference type="EMBL" id="JARFPL010000001">
    <property type="protein sequence ID" value="MDF0592074.1"/>
    <property type="molecule type" value="Genomic_DNA"/>
</dbReference>
<keyword evidence="3" id="KW-1003">Cell membrane</keyword>
<dbReference type="Gene3D" id="1.20.1250.20">
    <property type="entry name" value="MFS general substrate transporter like domains"/>
    <property type="match status" value="2"/>
</dbReference>
<feature type="domain" description="Major facilitator superfamily (MFS) profile" evidence="8">
    <location>
        <begin position="7"/>
        <end position="383"/>
    </location>
</feature>
<comment type="caution">
    <text evidence="9">The sequence shown here is derived from an EMBL/GenBank/DDBJ whole genome shotgun (WGS) entry which is preliminary data.</text>
</comment>
<feature type="transmembrane region" description="Helical" evidence="7">
    <location>
        <begin position="358"/>
        <end position="378"/>
    </location>
</feature>
<evidence type="ECO:0000256" key="6">
    <source>
        <dbReference type="ARBA" id="ARBA00023136"/>
    </source>
</evidence>
<dbReference type="Proteomes" id="UP001215956">
    <property type="component" value="Unassembled WGS sequence"/>
</dbReference>
<evidence type="ECO:0000256" key="1">
    <source>
        <dbReference type="ARBA" id="ARBA00004651"/>
    </source>
</evidence>
<dbReference type="InterPro" id="IPR011701">
    <property type="entry name" value="MFS"/>
</dbReference>
<protein>
    <submittedName>
        <fullName evidence="9">MFS transporter</fullName>
    </submittedName>
</protein>
<dbReference type="SUPFAM" id="SSF103473">
    <property type="entry name" value="MFS general substrate transporter"/>
    <property type="match status" value="1"/>
</dbReference>
<comment type="subcellular location">
    <subcellularLocation>
        <location evidence="1">Cell membrane</location>
        <topology evidence="1">Multi-pass membrane protein</topology>
    </subcellularLocation>
</comment>
<organism evidence="9 10">
    <name type="scientific">Candidatus Methanocrinis alkalitolerans</name>
    <dbReference type="NCBI Taxonomy" id="3033395"/>
    <lineage>
        <taxon>Archaea</taxon>
        <taxon>Methanobacteriati</taxon>
        <taxon>Methanobacteriota</taxon>
        <taxon>Stenosarchaea group</taxon>
        <taxon>Methanomicrobia</taxon>
        <taxon>Methanotrichales</taxon>
        <taxon>Methanotrichaceae</taxon>
        <taxon>Methanocrinis</taxon>
    </lineage>
</organism>
<dbReference type="PANTHER" id="PTHR43414:SF6">
    <property type="entry name" value="MULTIDRUG RESISTANCE PROTEIN MDTG"/>
    <property type="match status" value="1"/>
</dbReference>
<dbReference type="Pfam" id="PF07690">
    <property type="entry name" value="MFS_1"/>
    <property type="match status" value="2"/>
</dbReference>
<proteinExistence type="predicted"/>
<evidence type="ECO:0000256" key="7">
    <source>
        <dbReference type="SAM" id="Phobius"/>
    </source>
</evidence>
<dbReference type="PROSITE" id="PS50850">
    <property type="entry name" value="MFS"/>
    <property type="match status" value="1"/>
</dbReference>
<feature type="transmembrane region" description="Helical" evidence="7">
    <location>
        <begin position="271"/>
        <end position="291"/>
    </location>
</feature>
<feature type="transmembrane region" description="Helical" evidence="7">
    <location>
        <begin position="41"/>
        <end position="61"/>
    </location>
</feature>
<feature type="transmembrane region" description="Helical" evidence="7">
    <location>
        <begin position="202"/>
        <end position="232"/>
    </location>
</feature>
<keyword evidence="10" id="KW-1185">Reference proteome</keyword>
<evidence type="ECO:0000313" key="9">
    <source>
        <dbReference type="EMBL" id="MDF0592074.1"/>
    </source>
</evidence>
<evidence type="ECO:0000313" key="10">
    <source>
        <dbReference type="Proteomes" id="UP001215956"/>
    </source>
</evidence>
<name>A0ABT5XBI1_9EURY</name>
<feature type="transmembrane region" description="Helical" evidence="7">
    <location>
        <begin position="73"/>
        <end position="96"/>
    </location>
</feature>
<keyword evidence="4 7" id="KW-0812">Transmembrane</keyword>
<gene>
    <name evidence="9" type="ORF">P0O24_00535</name>
</gene>
<evidence type="ECO:0000259" key="8">
    <source>
        <dbReference type="PROSITE" id="PS50850"/>
    </source>
</evidence>
<reference evidence="9 10" key="1">
    <citation type="submission" date="2023-03" db="EMBL/GenBank/DDBJ databases">
        <title>Whole genome sequencing of Methanotrichaceae archaeon M04Ac.</title>
        <authorList>
            <person name="Khomyakova M.A."/>
            <person name="Merkel A.Y."/>
            <person name="Slobodkin A.I."/>
        </authorList>
    </citation>
    <scope>NUCLEOTIDE SEQUENCE [LARGE SCALE GENOMIC DNA]</scope>
    <source>
        <strain evidence="9 10">M04Ac</strain>
    </source>
</reference>
<dbReference type="PRINTS" id="PR01035">
    <property type="entry name" value="TCRTETA"/>
</dbReference>
<keyword evidence="6 7" id="KW-0472">Membrane</keyword>
<dbReference type="InterPro" id="IPR020846">
    <property type="entry name" value="MFS_dom"/>
</dbReference>
<feature type="transmembrane region" description="Helical" evidence="7">
    <location>
        <begin position="331"/>
        <end position="352"/>
    </location>
</feature>
<feature type="transmembrane region" description="Helical" evidence="7">
    <location>
        <begin position="297"/>
        <end position="319"/>
    </location>
</feature>
<feature type="transmembrane region" description="Helical" evidence="7">
    <location>
        <begin position="102"/>
        <end position="119"/>
    </location>
</feature>
<accession>A0ABT5XBI1</accession>
<evidence type="ECO:0000256" key="4">
    <source>
        <dbReference type="ARBA" id="ARBA00022692"/>
    </source>
</evidence>
<keyword evidence="2" id="KW-0813">Transport</keyword>